<dbReference type="Pfam" id="PF00593">
    <property type="entry name" value="TonB_dep_Rec_b-barrel"/>
    <property type="match status" value="1"/>
</dbReference>
<evidence type="ECO:0000313" key="13">
    <source>
        <dbReference type="EMBL" id="MEL1250527.1"/>
    </source>
</evidence>
<dbReference type="PANTHER" id="PTHR30069:SF29">
    <property type="entry name" value="HEMOGLOBIN AND HEMOGLOBIN-HAPTOGLOBIN-BINDING PROTEIN 1-RELATED"/>
    <property type="match status" value="1"/>
</dbReference>
<dbReference type="SUPFAM" id="SSF56935">
    <property type="entry name" value="Porins"/>
    <property type="match status" value="1"/>
</dbReference>
<keyword evidence="9" id="KW-0998">Cell outer membrane</keyword>
<keyword evidence="14" id="KW-1185">Reference proteome</keyword>
<dbReference type="InterPro" id="IPR036942">
    <property type="entry name" value="Beta-barrel_TonB_sf"/>
</dbReference>
<evidence type="ECO:0000256" key="4">
    <source>
        <dbReference type="ARBA" id="ARBA00022692"/>
    </source>
</evidence>
<comment type="subcellular location">
    <subcellularLocation>
        <location evidence="1">Cell outer membrane</location>
        <topology evidence="1">Multi-pass membrane protein</topology>
    </subcellularLocation>
</comment>
<sequence>MSQTAVAQDNAQAADEVLTDRIVVTSTRVDAQAIDSVEPPQQIALPADAAAIAARTPGGALVGNGALSGQLSYRGLAGERVLGRVNGQRFATGGPNAMDPPLHYAPSILVEAIEVARGVAPVAQGPSLAGAVNAELVQAHYTGSTDVAAQVRLASQYRTVDDSYALGGLVALATNQWRLGVIASREEGDDYEFPGGTAVGTSFERNLYGVHAGYRLGEGELWAEYRRSETDPSGNPPFAMDIIYFDTDFVQGGYRGDVADNVHLDLRVGHVAVRHLMDNQTLRQPPAPRARATFADAGTTTAEASLRFGTANAYVEAGGDMELVDKFVRITDPTNADFFLDAQPNLQSDRFGGYVQWRGSLGAVEAELGARLDHTSQAAGVPELGSAVPMGPRNLAAMFTAADRTYDETTLDAVLRAWLPMDAVTPRLTLARKQRVPSLLERFGWLPTEASFGLADGNIYVGNLALDPETAWIAEIGADFDGGMASFRPTLFYRRVDDYIQGMPYDATVGVVDTPVEMVAAMNGDPTPLQFTNVDAELWGVDLDFALRPVESLELSGTASFVRGERRDIADNLYRVSPANLRLSAVWQGARVALGAELFAAAAQDEVSLTNGESPSDGYAVVGLFGRFAVLPEVTLEAGVENLFDTKYQPHLAGRSRVGASDVPLGERLPGYGHSGWIRLLAQF</sequence>
<keyword evidence="6 10" id="KW-0798">TonB box</keyword>
<keyword evidence="5" id="KW-0732">Signal</keyword>
<feature type="domain" description="TonB-dependent receptor-like beta-barrel" evidence="11">
    <location>
        <begin position="220"/>
        <end position="643"/>
    </location>
</feature>
<dbReference type="Gene3D" id="2.170.130.10">
    <property type="entry name" value="TonB-dependent receptor, plug domain"/>
    <property type="match status" value="1"/>
</dbReference>
<evidence type="ECO:0000256" key="1">
    <source>
        <dbReference type="ARBA" id="ARBA00004571"/>
    </source>
</evidence>
<evidence type="ECO:0000256" key="9">
    <source>
        <dbReference type="ARBA" id="ARBA00023237"/>
    </source>
</evidence>
<dbReference type="InterPro" id="IPR037066">
    <property type="entry name" value="Plug_dom_sf"/>
</dbReference>
<keyword evidence="3" id="KW-1134">Transmembrane beta strand</keyword>
<feature type="domain" description="TonB-dependent receptor plug" evidence="12">
    <location>
        <begin position="48"/>
        <end position="132"/>
    </location>
</feature>
<evidence type="ECO:0000256" key="10">
    <source>
        <dbReference type="RuleBase" id="RU003357"/>
    </source>
</evidence>
<keyword evidence="8 13" id="KW-0675">Receptor</keyword>
<dbReference type="InterPro" id="IPR000531">
    <property type="entry name" value="Beta-barrel_TonB"/>
</dbReference>
<evidence type="ECO:0000256" key="8">
    <source>
        <dbReference type="ARBA" id="ARBA00023170"/>
    </source>
</evidence>
<dbReference type="Gene3D" id="2.40.170.20">
    <property type="entry name" value="TonB-dependent receptor, beta-barrel domain"/>
    <property type="match status" value="1"/>
</dbReference>
<accession>A0ABU9IEC4</accession>
<comment type="caution">
    <text evidence="13">The sequence shown here is derived from an EMBL/GenBank/DDBJ whole genome shotgun (WGS) entry which is preliminary data.</text>
</comment>
<protein>
    <submittedName>
        <fullName evidence="13">TonB-dependent receptor</fullName>
    </submittedName>
</protein>
<evidence type="ECO:0000256" key="5">
    <source>
        <dbReference type="ARBA" id="ARBA00022729"/>
    </source>
</evidence>
<evidence type="ECO:0000259" key="11">
    <source>
        <dbReference type="Pfam" id="PF00593"/>
    </source>
</evidence>
<keyword evidence="2" id="KW-0813">Transport</keyword>
<dbReference type="InterPro" id="IPR039426">
    <property type="entry name" value="TonB-dep_rcpt-like"/>
</dbReference>
<evidence type="ECO:0000256" key="6">
    <source>
        <dbReference type="ARBA" id="ARBA00023077"/>
    </source>
</evidence>
<dbReference type="Proteomes" id="UP001497045">
    <property type="component" value="Unassembled WGS sequence"/>
</dbReference>
<name>A0ABU9IEC4_9SPHN</name>
<proteinExistence type="inferred from homology"/>
<organism evidence="13 14">
    <name type="scientific">Aurantiacibacter gilvus</name>
    <dbReference type="NCBI Taxonomy" id="3139141"/>
    <lineage>
        <taxon>Bacteria</taxon>
        <taxon>Pseudomonadati</taxon>
        <taxon>Pseudomonadota</taxon>
        <taxon>Alphaproteobacteria</taxon>
        <taxon>Sphingomonadales</taxon>
        <taxon>Erythrobacteraceae</taxon>
        <taxon>Aurantiacibacter</taxon>
    </lineage>
</organism>
<dbReference type="InterPro" id="IPR012910">
    <property type="entry name" value="Plug_dom"/>
</dbReference>
<keyword evidence="7 10" id="KW-0472">Membrane</keyword>
<gene>
    <name evidence="13" type="ORF">AAEO60_07580</name>
</gene>
<dbReference type="RefSeq" id="WP_341673046.1">
    <property type="nucleotide sequence ID" value="NZ_JBBYHV010000001.1"/>
</dbReference>
<dbReference type="Pfam" id="PF07715">
    <property type="entry name" value="Plug"/>
    <property type="match status" value="1"/>
</dbReference>
<keyword evidence="4" id="KW-0812">Transmembrane</keyword>
<evidence type="ECO:0000256" key="3">
    <source>
        <dbReference type="ARBA" id="ARBA00022452"/>
    </source>
</evidence>
<dbReference type="EMBL" id="JBBYHV010000001">
    <property type="protein sequence ID" value="MEL1250527.1"/>
    <property type="molecule type" value="Genomic_DNA"/>
</dbReference>
<evidence type="ECO:0000256" key="7">
    <source>
        <dbReference type="ARBA" id="ARBA00023136"/>
    </source>
</evidence>
<comment type="similarity">
    <text evidence="10">Belongs to the TonB-dependent receptor family.</text>
</comment>
<reference evidence="13 14" key="1">
    <citation type="submission" date="2024-04" db="EMBL/GenBank/DDBJ databases">
        <title>Aurantiacibacter sp. DGU6 16S ribosomal RNA gene Genome sequencing and assembly.</title>
        <authorList>
            <person name="Park S."/>
        </authorList>
    </citation>
    <scope>NUCLEOTIDE SEQUENCE [LARGE SCALE GENOMIC DNA]</scope>
    <source>
        <strain evidence="13 14">DGU6</strain>
    </source>
</reference>
<evidence type="ECO:0000259" key="12">
    <source>
        <dbReference type="Pfam" id="PF07715"/>
    </source>
</evidence>
<dbReference type="PANTHER" id="PTHR30069">
    <property type="entry name" value="TONB-DEPENDENT OUTER MEMBRANE RECEPTOR"/>
    <property type="match status" value="1"/>
</dbReference>
<evidence type="ECO:0000256" key="2">
    <source>
        <dbReference type="ARBA" id="ARBA00022448"/>
    </source>
</evidence>
<evidence type="ECO:0000313" key="14">
    <source>
        <dbReference type="Proteomes" id="UP001497045"/>
    </source>
</evidence>